<dbReference type="InterPro" id="IPR036271">
    <property type="entry name" value="Tet_transcr_reg_TetR-rel_C_sf"/>
</dbReference>
<dbReference type="Proteomes" id="UP000996601">
    <property type="component" value="Unassembled WGS sequence"/>
</dbReference>
<evidence type="ECO:0000259" key="1">
    <source>
        <dbReference type="Pfam" id="PF17938"/>
    </source>
</evidence>
<dbReference type="Pfam" id="PF17938">
    <property type="entry name" value="TetR_C_29"/>
    <property type="match status" value="1"/>
</dbReference>
<dbReference type="RefSeq" id="WP_256119342.1">
    <property type="nucleotide sequence ID" value="NZ_WHSB02000008.1"/>
</dbReference>
<name>A0ABT1RCA2_9HYPH</name>
<dbReference type="SUPFAM" id="SSF48498">
    <property type="entry name" value="Tetracyclin repressor-like, C-terminal domain"/>
    <property type="match status" value="1"/>
</dbReference>
<evidence type="ECO:0000313" key="3">
    <source>
        <dbReference type="Proteomes" id="UP000996601"/>
    </source>
</evidence>
<feature type="domain" description="HTH-type transcriptional repressor NicS C-terminal" evidence="1">
    <location>
        <begin position="18"/>
        <end position="72"/>
    </location>
</feature>
<accession>A0ABT1RCA2</accession>
<organism evidence="2 3">
    <name type="scientific">Shinella lacus</name>
    <dbReference type="NCBI Taxonomy" id="2654216"/>
    <lineage>
        <taxon>Bacteria</taxon>
        <taxon>Pseudomonadati</taxon>
        <taxon>Pseudomonadota</taxon>
        <taxon>Alphaproteobacteria</taxon>
        <taxon>Hyphomicrobiales</taxon>
        <taxon>Rhizobiaceae</taxon>
        <taxon>Shinella</taxon>
    </lineage>
</organism>
<dbReference type="InterPro" id="IPR041474">
    <property type="entry name" value="NicS_C"/>
</dbReference>
<sequence length="78" mass="9135">MILTRTHREPLPVFPVWGIFRENIDLKHLYISISALGYFYFSNGYTLAIVLDEDLSEAKSIKRQLDQAVEMVLSYLKR</sequence>
<reference evidence="2" key="1">
    <citation type="submission" date="2021-07" db="EMBL/GenBank/DDBJ databases">
        <title>Shinella sp. nov., a novel member of the genus Shinella from water.</title>
        <authorList>
            <person name="Deng Y."/>
        </authorList>
    </citation>
    <scope>NUCLEOTIDE SEQUENCE</scope>
    <source>
        <strain evidence="2">CPCC 100929</strain>
    </source>
</reference>
<keyword evidence="3" id="KW-1185">Reference proteome</keyword>
<comment type="caution">
    <text evidence="2">The sequence shown here is derived from an EMBL/GenBank/DDBJ whole genome shotgun (WGS) entry which is preliminary data.</text>
</comment>
<dbReference type="EMBL" id="WHSB02000008">
    <property type="protein sequence ID" value="MCQ4632719.1"/>
    <property type="molecule type" value="Genomic_DNA"/>
</dbReference>
<dbReference type="Gene3D" id="1.10.357.10">
    <property type="entry name" value="Tetracycline Repressor, domain 2"/>
    <property type="match status" value="1"/>
</dbReference>
<gene>
    <name evidence="2" type="ORF">GB927_021940</name>
</gene>
<protein>
    <recommendedName>
        <fullName evidence="1">HTH-type transcriptional repressor NicS C-terminal domain-containing protein</fullName>
    </recommendedName>
</protein>
<evidence type="ECO:0000313" key="2">
    <source>
        <dbReference type="EMBL" id="MCQ4632719.1"/>
    </source>
</evidence>
<proteinExistence type="predicted"/>